<evidence type="ECO:0000259" key="1">
    <source>
        <dbReference type="Pfam" id="PF12728"/>
    </source>
</evidence>
<gene>
    <name evidence="2" type="ORF">GO988_08900</name>
</gene>
<dbReference type="SUPFAM" id="SSF46955">
    <property type="entry name" value="Putative DNA-binding domain"/>
    <property type="match status" value="1"/>
</dbReference>
<comment type="caution">
    <text evidence="2">The sequence shown here is derived from an EMBL/GenBank/DDBJ whole genome shotgun (WGS) entry which is preliminary data.</text>
</comment>
<sequence>MQTIITQGVAYQQLLDDMRAMIRHEMTQGQPAVGMAQQPAADELLTVQQAAELLDVCVATVHEWKRRGVLAFRKIGGRAYLSQADVLAAGSREQRTTKPSRPKGKKPA</sequence>
<dbReference type="AlphaFoldDB" id="A0A7K1TE55"/>
<dbReference type="EMBL" id="WQKZ01000002">
    <property type="protein sequence ID" value="MVN76441.1"/>
    <property type="molecule type" value="Genomic_DNA"/>
</dbReference>
<dbReference type="Pfam" id="PF12728">
    <property type="entry name" value="HTH_17"/>
    <property type="match status" value="1"/>
</dbReference>
<keyword evidence="3" id="KW-1185">Reference proteome</keyword>
<evidence type="ECO:0000313" key="2">
    <source>
        <dbReference type="EMBL" id="MVN76441.1"/>
    </source>
</evidence>
<proteinExistence type="predicted"/>
<protein>
    <submittedName>
        <fullName evidence="2">Helix-turn-helix domain-containing protein</fullName>
    </submittedName>
</protein>
<dbReference type="InterPro" id="IPR041657">
    <property type="entry name" value="HTH_17"/>
</dbReference>
<dbReference type="Proteomes" id="UP000441336">
    <property type="component" value="Unassembled WGS sequence"/>
</dbReference>
<dbReference type="RefSeq" id="WP_157564335.1">
    <property type="nucleotide sequence ID" value="NZ_WQKZ01000002.1"/>
</dbReference>
<accession>A0A7K1TE55</accession>
<evidence type="ECO:0000313" key="3">
    <source>
        <dbReference type="Proteomes" id="UP000441336"/>
    </source>
</evidence>
<dbReference type="InterPro" id="IPR009061">
    <property type="entry name" value="DNA-bd_dom_put_sf"/>
</dbReference>
<reference evidence="2 3" key="1">
    <citation type="submission" date="2019-12" db="EMBL/GenBank/DDBJ databases">
        <title>Hymenobacter sp. HMF4947 Genome sequencing and assembly.</title>
        <authorList>
            <person name="Kang H."/>
            <person name="Cha I."/>
            <person name="Kim H."/>
            <person name="Joh K."/>
        </authorList>
    </citation>
    <scope>NUCLEOTIDE SEQUENCE [LARGE SCALE GENOMIC DNA]</scope>
    <source>
        <strain evidence="2 3">HMF4947</strain>
    </source>
</reference>
<name>A0A7K1TE55_9BACT</name>
<organism evidence="2 3">
    <name type="scientific">Hymenobacter ginkgonis</name>
    <dbReference type="NCBI Taxonomy" id="2682976"/>
    <lineage>
        <taxon>Bacteria</taxon>
        <taxon>Pseudomonadati</taxon>
        <taxon>Bacteroidota</taxon>
        <taxon>Cytophagia</taxon>
        <taxon>Cytophagales</taxon>
        <taxon>Hymenobacteraceae</taxon>
        <taxon>Hymenobacter</taxon>
    </lineage>
</organism>
<feature type="domain" description="Helix-turn-helix" evidence="1">
    <location>
        <begin position="44"/>
        <end position="88"/>
    </location>
</feature>